<dbReference type="PATRIC" id="fig|216946.3.peg.125"/>
<dbReference type="AlphaFoldDB" id="A0A0K1P626"/>
<name>A0A0K1P626_9MOLU</name>
<evidence type="ECO:0000313" key="3">
    <source>
        <dbReference type="Proteomes" id="UP000067243"/>
    </source>
</evidence>
<keyword evidence="1" id="KW-1133">Transmembrane helix</keyword>
<keyword evidence="3" id="KW-1185">Reference proteome</keyword>
<dbReference type="KEGG" id="stur:STURON_00126"/>
<evidence type="ECO:0000256" key="1">
    <source>
        <dbReference type="SAM" id="Phobius"/>
    </source>
</evidence>
<gene>
    <name evidence="2" type="ORF">STURON_00126</name>
</gene>
<proteinExistence type="predicted"/>
<protein>
    <submittedName>
        <fullName evidence="2">Uncharacterized protein</fullName>
    </submittedName>
</protein>
<keyword evidence="1" id="KW-0472">Membrane</keyword>
<sequence>MIIVSTFINIFLSMKILINRNSILIKLAYTKEIYSNLLNALYVVSPIIFILLNLTVFIKILIKRSIKLYKLKFYFFYIYKIENKLKQVIIKINKKIYYVVKSFIFQLKNLYTFLINKKVTNNLLLFYLLTI</sequence>
<dbReference type="EMBL" id="CP012328">
    <property type="protein sequence ID" value="AKU79372.1"/>
    <property type="molecule type" value="Genomic_DNA"/>
</dbReference>
<organism evidence="2 3">
    <name type="scientific">Spiroplasma turonicum</name>
    <dbReference type="NCBI Taxonomy" id="216946"/>
    <lineage>
        <taxon>Bacteria</taxon>
        <taxon>Bacillati</taxon>
        <taxon>Mycoplasmatota</taxon>
        <taxon>Mollicutes</taxon>
        <taxon>Entomoplasmatales</taxon>
        <taxon>Spiroplasmataceae</taxon>
        <taxon>Spiroplasma</taxon>
    </lineage>
</organism>
<keyword evidence="1" id="KW-0812">Transmembrane</keyword>
<evidence type="ECO:0000313" key="2">
    <source>
        <dbReference type="EMBL" id="AKU79372.1"/>
    </source>
</evidence>
<feature type="transmembrane region" description="Helical" evidence="1">
    <location>
        <begin position="40"/>
        <end position="62"/>
    </location>
</feature>
<accession>A0A0K1P626</accession>
<reference evidence="2 3" key="1">
    <citation type="journal article" date="2015" name="Genome Announc.">
        <title>Complete Genome Sequence of Spiroplasma turonicum Strain Tab4cT, a Parasite of a Horse Fly, Haematopota sp. (Diptera: Tabanidae).</title>
        <authorList>
            <person name="Davis R.E."/>
            <person name="Shao J."/>
            <person name="Zhao Y."/>
            <person name="Gasparich G.E."/>
            <person name="Gaynor B.J."/>
            <person name="Donofrio N."/>
        </authorList>
    </citation>
    <scope>NUCLEOTIDE SEQUENCE [LARGE SCALE GENOMIC DNA]</scope>
    <source>
        <strain evidence="2 3">Tab4c</strain>
    </source>
</reference>
<dbReference type="Proteomes" id="UP000067243">
    <property type="component" value="Chromosome"/>
</dbReference>